<gene>
    <name evidence="2" type="ORF">TrLO_g15063</name>
</gene>
<dbReference type="EMBL" id="BRXW01000326">
    <property type="protein sequence ID" value="GMI18223.1"/>
    <property type="molecule type" value="Genomic_DNA"/>
</dbReference>
<feature type="compositionally biased region" description="Basic and acidic residues" evidence="1">
    <location>
        <begin position="122"/>
        <end position="134"/>
    </location>
</feature>
<evidence type="ECO:0000313" key="3">
    <source>
        <dbReference type="Proteomes" id="UP001165122"/>
    </source>
</evidence>
<keyword evidence="3" id="KW-1185">Reference proteome</keyword>
<dbReference type="OrthoDB" id="313308at2759"/>
<name>A0A9W7FTZ3_9STRA</name>
<organism evidence="2 3">
    <name type="scientific">Triparma laevis f. longispina</name>
    <dbReference type="NCBI Taxonomy" id="1714387"/>
    <lineage>
        <taxon>Eukaryota</taxon>
        <taxon>Sar</taxon>
        <taxon>Stramenopiles</taxon>
        <taxon>Ochrophyta</taxon>
        <taxon>Bolidophyceae</taxon>
        <taxon>Parmales</taxon>
        <taxon>Triparmaceae</taxon>
        <taxon>Triparma</taxon>
    </lineage>
</organism>
<feature type="compositionally biased region" description="Basic and acidic residues" evidence="1">
    <location>
        <begin position="92"/>
        <end position="110"/>
    </location>
</feature>
<proteinExistence type="predicted"/>
<protein>
    <submittedName>
        <fullName evidence="2">Uncharacterized protein</fullName>
    </submittedName>
</protein>
<evidence type="ECO:0000256" key="1">
    <source>
        <dbReference type="SAM" id="MobiDB-lite"/>
    </source>
</evidence>
<feature type="region of interest" description="Disordered" evidence="1">
    <location>
        <begin position="85"/>
        <end position="134"/>
    </location>
</feature>
<dbReference type="AlphaFoldDB" id="A0A9W7FTZ3"/>
<accession>A0A9W7FTZ3</accession>
<reference evidence="3" key="1">
    <citation type="journal article" date="2023" name="Commun. Biol.">
        <title>Genome analysis of Parmales, the sister group of diatoms, reveals the evolutionary specialization of diatoms from phago-mixotrophs to photoautotrophs.</title>
        <authorList>
            <person name="Ban H."/>
            <person name="Sato S."/>
            <person name="Yoshikawa S."/>
            <person name="Yamada K."/>
            <person name="Nakamura Y."/>
            <person name="Ichinomiya M."/>
            <person name="Sato N."/>
            <person name="Blanc-Mathieu R."/>
            <person name="Endo H."/>
            <person name="Kuwata A."/>
            <person name="Ogata H."/>
        </authorList>
    </citation>
    <scope>NUCLEOTIDE SEQUENCE [LARGE SCALE GENOMIC DNA]</scope>
    <source>
        <strain evidence="3">NIES 3700</strain>
    </source>
</reference>
<evidence type="ECO:0000313" key="2">
    <source>
        <dbReference type="EMBL" id="GMI18223.1"/>
    </source>
</evidence>
<comment type="caution">
    <text evidence="2">The sequence shown here is derived from an EMBL/GenBank/DDBJ whole genome shotgun (WGS) entry which is preliminary data.</text>
</comment>
<dbReference type="Proteomes" id="UP001165122">
    <property type="component" value="Unassembled WGS sequence"/>
</dbReference>
<sequence>MEQALLEVESEAELISLETEYIFLVADKAAEQQRILDLEAKSAKAWMSKKAKLKEEVTGVIEGKKKGEEVMDGVIKAALSAAVAAGKNRGGQAREAEEQGREGEDKHNGFDARAGGGQGRGLTRDHREGHGRGP</sequence>